<name>A0A3M7C6M3_HORWE</name>
<comment type="caution">
    <text evidence="12">The sequence shown here is derived from an EMBL/GenBank/DDBJ whole genome shotgun (WGS) entry which is preliminary data.</text>
</comment>
<dbReference type="Gene3D" id="1.20.1270.60">
    <property type="entry name" value="Arfaptin homology (AH) domain/BAR domain"/>
    <property type="match status" value="2"/>
</dbReference>
<dbReference type="GO" id="GO:0015031">
    <property type="term" value="P:protein transport"/>
    <property type="evidence" value="ECO:0007669"/>
    <property type="project" value="UniProtKB-KW"/>
</dbReference>
<dbReference type="PANTHER" id="PTHR46979">
    <property type="entry name" value="SORTING NEXIN-41"/>
    <property type="match status" value="1"/>
</dbReference>
<dbReference type="GO" id="GO:0035091">
    <property type="term" value="F:phosphatidylinositol binding"/>
    <property type="evidence" value="ECO:0007669"/>
    <property type="project" value="InterPro"/>
</dbReference>
<dbReference type="GO" id="GO:0006914">
    <property type="term" value="P:autophagy"/>
    <property type="evidence" value="ECO:0007669"/>
    <property type="project" value="UniProtKB-KW"/>
</dbReference>
<evidence type="ECO:0000256" key="9">
    <source>
        <dbReference type="SAM" id="Coils"/>
    </source>
</evidence>
<dbReference type="InterPro" id="IPR001683">
    <property type="entry name" value="PX_dom"/>
</dbReference>
<keyword evidence="5" id="KW-0653">Protein transport</keyword>
<evidence type="ECO:0000313" key="13">
    <source>
        <dbReference type="Proteomes" id="UP000269276"/>
    </source>
</evidence>
<evidence type="ECO:0000256" key="7">
    <source>
        <dbReference type="ARBA" id="ARBA00023121"/>
    </source>
</evidence>
<evidence type="ECO:0000256" key="10">
    <source>
        <dbReference type="SAM" id="MobiDB-lite"/>
    </source>
</evidence>
<reference evidence="12 13" key="1">
    <citation type="journal article" date="2018" name="BMC Genomics">
        <title>Genomic evidence for intraspecific hybridization in a clonal and extremely halotolerant yeast.</title>
        <authorList>
            <person name="Gostincar C."/>
            <person name="Stajich J.E."/>
            <person name="Zupancic J."/>
            <person name="Zalar P."/>
            <person name="Gunde-Cimerman N."/>
        </authorList>
    </citation>
    <scope>NUCLEOTIDE SEQUENCE [LARGE SCALE GENOMIC DNA]</scope>
    <source>
        <strain evidence="12 13">EXF-2682</strain>
    </source>
</reference>
<feature type="compositionally biased region" description="Basic and acidic residues" evidence="10">
    <location>
        <begin position="469"/>
        <end position="486"/>
    </location>
</feature>
<feature type="region of interest" description="Disordered" evidence="10">
    <location>
        <begin position="224"/>
        <end position="292"/>
    </location>
</feature>
<feature type="region of interest" description="Disordered" evidence="10">
    <location>
        <begin position="725"/>
        <end position="747"/>
    </location>
</feature>
<evidence type="ECO:0000256" key="6">
    <source>
        <dbReference type="ARBA" id="ARBA00023006"/>
    </source>
</evidence>
<feature type="domain" description="PX" evidence="11">
    <location>
        <begin position="89"/>
        <end position="205"/>
    </location>
</feature>
<sequence>MWDDEDNNPYGSFVRRDSETSEITSPPGFNRPSTPPSGRSSPDPSSYITRPAELSDEDLSSSVAPGPPKVQPKEGGYDSRIEQILYEHPDLEIQIVHAGKNTEGGGGYITYTIRTGEIEVRRRYSEFASLRQTLVNLHPTLIIPPIPEKHSIADYAARPTKAKEDAGIIELRQRMLSTFLNRCRKMDAVREDGVWWRFLDPNASWSEVLHSHPAASIPKQILKAPPLDSANPSPGHQYLPVPSQSAKLRSSSSGSASGTPSSPPPQNALPSAASHTQPQIQHARFPPSSQNLSENELDPYFSAFESNTKELETLLTGSMEKVNQRLLRHLYSLGDDLMDLGARYNAFSLSEQSQSVAIAIEKAGQACDFTYIQSRDLSSGLSAGFAEPMRESAQFASVVRSVLKYRVLKRIQEEMTRDELEKSRQRLEGLERSEAEAKRIEQYMTSSGVYESPGPGGVRRSASSASARDFGDRSSRSGAEGRRSMDSDFPPSSMSASAPSAQQGTPEHPQDLQPYDQQQQQQHFPGLGSPPSSPHKRGASSGGVANKLFGRLSGFTHAIQGVADQDPERARRDALGKTKESLSQLEQALEVAQHDVRDASAGVLADLKRFQAQKEEDLRAYMMSFAKCHIEWSKRSLDEWEKAKGEIHKIDVKGTKKKGNPLTIMAVPQDSPTADILRQVFAEYSSRLSIDGASQLLVSDTPTALQIADLTKEVRSSYGPRITIATRGTDSSSGSGHAPAMSNIPEDLNCTTEPLDSLTAKMDHFTHTVFIVQGTEDPKFVLQGFKWMHYALRPKGIAVVVALKVESGKSKADGDGDGGEGKGSGGGGGKEEEGGFTVGLEDKILYQTKGKAKGLGDVLEFAGFERGKIRSWEVQTEGSFGGRRREGNVVLAMKWDQLTG</sequence>
<keyword evidence="9" id="KW-0175">Coiled coil</keyword>
<dbReference type="InterPro" id="IPR051079">
    <property type="entry name" value="Sorting_Nexin_Autophagy"/>
</dbReference>
<keyword evidence="3" id="KW-0813">Transport</keyword>
<feature type="compositionally biased region" description="Polar residues" evidence="10">
    <location>
        <begin position="726"/>
        <end position="735"/>
    </location>
</feature>
<feature type="compositionally biased region" description="Low complexity" evidence="10">
    <location>
        <begin position="36"/>
        <end position="46"/>
    </location>
</feature>
<keyword evidence="4" id="KW-0967">Endosome</keyword>
<gene>
    <name evidence="12" type="ORF">D0863_15593</name>
</gene>
<dbReference type="InterPro" id="IPR027267">
    <property type="entry name" value="AH/BAR_dom_sf"/>
</dbReference>
<evidence type="ECO:0000256" key="2">
    <source>
        <dbReference type="ARBA" id="ARBA00010883"/>
    </source>
</evidence>
<comment type="similarity">
    <text evidence="2">Belongs to the sorting nexin family.</text>
</comment>
<evidence type="ECO:0000256" key="4">
    <source>
        <dbReference type="ARBA" id="ARBA00022753"/>
    </source>
</evidence>
<dbReference type="PROSITE" id="PS50195">
    <property type="entry name" value="PX"/>
    <property type="match status" value="1"/>
</dbReference>
<feature type="region of interest" description="Disordered" evidence="10">
    <location>
        <begin position="1"/>
        <end position="76"/>
    </location>
</feature>
<keyword evidence="8" id="KW-0472">Membrane</keyword>
<feature type="region of interest" description="Disordered" evidence="10">
    <location>
        <begin position="809"/>
        <end position="835"/>
    </location>
</feature>
<feature type="region of interest" description="Disordered" evidence="10">
    <location>
        <begin position="559"/>
        <end position="579"/>
    </location>
</feature>
<dbReference type="GO" id="GO:0005829">
    <property type="term" value="C:cytosol"/>
    <property type="evidence" value="ECO:0007669"/>
    <property type="project" value="GOC"/>
</dbReference>
<organism evidence="12 13">
    <name type="scientific">Hortaea werneckii</name>
    <name type="common">Black yeast</name>
    <name type="synonym">Cladosporium werneckii</name>
    <dbReference type="NCBI Taxonomy" id="91943"/>
    <lineage>
        <taxon>Eukaryota</taxon>
        <taxon>Fungi</taxon>
        <taxon>Dikarya</taxon>
        <taxon>Ascomycota</taxon>
        <taxon>Pezizomycotina</taxon>
        <taxon>Dothideomycetes</taxon>
        <taxon>Dothideomycetidae</taxon>
        <taxon>Mycosphaerellales</taxon>
        <taxon>Teratosphaeriaceae</taxon>
        <taxon>Hortaea</taxon>
    </lineage>
</organism>
<evidence type="ECO:0000256" key="3">
    <source>
        <dbReference type="ARBA" id="ARBA00022448"/>
    </source>
</evidence>
<dbReference type="OrthoDB" id="289314at2759"/>
<dbReference type="Pfam" id="PF00787">
    <property type="entry name" value="PX"/>
    <property type="match status" value="1"/>
</dbReference>
<dbReference type="Gene3D" id="3.30.1520.10">
    <property type="entry name" value="Phox-like domain"/>
    <property type="match status" value="1"/>
</dbReference>
<dbReference type="InterPro" id="IPR044106">
    <property type="entry name" value="PX_Snx41/Atg20"/>
</dbReference>
<protein>
    <recommendedName>
        <fullName evidence="11">PX domain-containing protein</fullName>
    </recommendedName>
</protein>
<dbReference type="GO" id="GO:0010008">
    <property type="term" value="C:endosome membrane"/>
    <property type="evidence" value="ECO:0007669"/>
    <property type="project" value="UniProtKB-SubCell"/>
</dbReference>
<feature type="compositionally biased region" description="Low complexity" evidence="10">
    <location>
        <begin position="511"/>
        <end position="522"/>
    </location>
</feature>
<dbReference type="CDD" id="cd06867">
    <property type="entry name" value="PX_SNX41_42"/>
    <property type="match status" value="1"/>
</dbReference>
<evidence type="ECO:0000256" key="5">
    <source>
        <dbReference type="ARBA" id="ARBA00022927"/>
    </source>
</evidence>
<dbReference type="SMART" id="SM00312">
    <property type="entry name" value="PX"/>
    <property type="match status" value="1"/>
</dbReference>
<dbReference type="PANTHER" id="PTHR46979:SF2">
    <property type="entry name" value="SORTING NEXIN-41"/>
    <property type="match status" value="1"/>
</dbReference>
<dbReference type="InterPro" id="IPR036871">
    <property type="entry name" value="PX_dom_sf"/>
</dbReference>
<dbReference type="SUPFAM" id="SSF64268">
    <property type="entry name" value="PX domain"/>
    <property type="match status" value="1"/>
</dbReference>
<proteinExistence type="inferred from homology"/>
<evidence type="ECO:0000256" key="1">
    <source>
        <dbReference type="ARBA" id="ARBA00004481"/>
    </source>
</evidence>
<dbReference type="GO" id="GO:0042147">
    <property type="term" value="P:retrograde transport, endosome to Golgi"/>
    <property type="evidence" value="ECO:0007669"/>
    <property type="project" value="InterPro"/>
</dbReference>
<keyword evidence="6" id="KW-0072">Autophagy</keyword>
<keyword evidence="7" id="KW-0446">Lipid-binding</keyword>
<comment type="subcellular location">
    <subcellularLocation>
        <location evidence="1">Endosome membrane</location>
        <topology evidence="1">Peripheral membrane protein</topology>
    </subcellularLocation>
</comment>
<feature type="region of interest" description="Disordered" evidence="10">
    <location>
        <begin position="443"/>
        <end position="545"/>
    </location>
</feature>
<feature type="coiled-coil region" evidence="9">
    <location>
        <begin position="408"/>
        <end position="440"/>
    </location>
</feature>
<feature type="compositionally biased region" description="Basic and acidic residues" evidence="10">
    <location>
        <begin position="566"/>
        <end position="579"/>
    </location>
</feature>
<evidence type="ECO:0000313" key="12">
    <source>
        <dbReference type="EMBL" id="RMY47635.1"/>
    </source>
</evidence>
<feature type="compositionally biased region" description="Low complexity" evidence="10">
    <location>
        <begin position="458"/>
        <end position="468"/>
    </location>
</feature>
<feature type="compositionally biased region" description="Low complexity" evidence="10">
    <location>
        <begin position="242"/>
        <end position="260"/>
    </location>
</feature>
<dbReference type="EMBL" id="QWIP01001274">
    <property type="protein sequence ID" value="RMY47635.1"/>
    <property type="molecule type" value="Genomic_DNA"/>
</dbReference>
<dbReference type="VEuPathDB" id="FungiDB:BTJ68_00580"/>
<dbReference type="VEuPathDB" id="FungiDB:BTJ68_08202"/>
<accession>A0A3M7C6M3</accession>
<dbReference type="Proteomes" id="UP000269276">
    <property type="component" value="Unassembled WGS sequence"/>
</dbReference>
<feature type="compositionally biased region" description="Low complexity" evidence="10">
    <location>
        <begin position="487"/>
        <end position="501"/>
    </location>
</feature>
<evidence type="ECO:0000259" key="11">
    <source>
        <dbReference type="PROSITE" id="PS50195"/>
    </source>
</evidence>
<evidence type="ECO:0000256" key="8">
    <source>
        <dbReference type="ARBA" id="ARBA00023136"/>
    </source>
</evidence>
<dbReference type="AlphaFoldDB" id="A0A3M7C6M3"/>